<dbReference type="Proteomes" id="UP000467841">
    <property type="component" value="Unassembled WGS sequence"/>
</dbReference>
<evidence type="ECO:0000256" key="2">
    <source>
        <dbReference type="SAM" id="MobiDB-lite"/>
    </source>
</evidence>
<feature type="compositionally biased region" description="Acidic residues" evidence="2">
    <location>
        <begin position="161"/>
        <end position="172"/>
    </location>
</feature>
<evidence type="ECO:0000313" key="3">
    <source>
        <dbReference type="EMBL" id="CAA7032289.1"/>
    </source>
</evidence>
<comment type="caution">
    <text evidence="3">The sequence shown here is derived from an EMBL/GenBank/DDBJ whole genome shotgun (WGS) entry which is preliminary data.</text>
</comment>
<sequence length="265" mass="29060">MQSKSVCLSLSRREPLPLLSYHGPPSQASLSVGGPLRRRGICRRSPSFAVAAVQSLTSAVFIHLSALGVSVETLSDCESRFSSCGYSRPEKMKFNAANPTSQKKLENDDDQKLRSFYEKRLSQEVIGDALCEKDVGAIFSEVDKGKRESIERERVDRCVESESDSDDDDESDYLSRKPIGPVDPRFRWKESPNGGALIRVKVSPGVGVGGTDQEGVVKDVGDGSYAVTYVVPKRGNYMVSIECNGMPSWEVHFLSSLAKGLLQMD</sequence>
<protein>
    <submittedName>
        <fullName evidence="3">Uncharacterized protein</fullName>
    </submittedName>
</protein>
<dbReference type="EMBL" id="CACVBM020001118">
    <property type="protein sequence ID" value="CAA7032289.1"/>
    <property type="molecule type" value="Genomic_DNA"/>
</dbReference>
<dbReference type="InterPro" id="IPR014756">
    <property type="entry name" value="Ig_E-set"/>
</dbReference>
<reference evidence="3" key="1">
    <citation type="submission" date="2020-01" db="EMBL/GenBank/DDBJ databases">
        <authorList>
            <person name="Mishra B."/>
        </authorList>
    </citation>
    <scope>NUCLEOTIDE SEQUENCE [LARGE SCALE GENOMIC DNA]</scope>
</reference>
<feature type="compositionally biased region" description="Basic and acidic residues" evidence="2">
    <location>
        <begin position="150"/>
        <end position="160"/>
    </location>
</feature>
<name>A0A6D2J577_9BRAS</name>
<evidence type="ECO:0000256" key="1">
    <source>
        <dbReference type="PROSITE-ProRule" id="PRU00087"/>
    </source>
</evidence>
<evidence type="ECO:0000313" key="4">
    <source>
        <dbReference type="Proteomes" id="UP000467841"/>
    </source>
</evidence>
<accession>A0A6D2J577</accession>
<keyword evidence="4" id="KW-1185">Reference proteome</keyword>
<gene>
    <name evidence="3" type="ORF">MERR_LOCUS19524</name>
</gene>
<feature type="region of interest" description="Disordered" evidence="2">
    <location>
        <begin position="150"/>
        <end position="178"/>
    </location>
</feature>
<dbReference type="PROSITE" id="PS50194">
    <property type="entry name" value="FILAMIN_REPEAT"/>
    <property type="match status" value="1"/>
</dbReference>
<dbReference type="AlphaFoldDB" id="A0A6D2J577"/>
<dbReference type="OrthoDB" id="79941at2759"/>
<feature type="repeat" description="Filamin" evidence="1">
    <location>
        <begin position="182"/>
        <end position="257"/>
    </location>
</feature>
<proteinExistence type="predicted"/>
<organism evidence="3 4">
    <name type="scientific">Microthlaspi erraticum</name>
    <dbReference type="NCBI Taxonomy" id="1685480"/>
    <lineage>
        <taxon>Eukaryota</taxon>
        <taxon>Viridiplantae</taxon>
        <taxon>Streptophyta</taxon>
        <taxon>Embryophyta</taxon>
        <taxon>Tracheophyta</taxon>
        <taxon>Spermatophyta</taxon>
        <taxon>Magnoliopsida</taxon>
        <taxon>eudicotyledons</taxon>
        <taxon>Gunneridae</taxon>
        <taxon>Pentapetalae</taxon>
        <taxon>rosids</taxon>
        <taxon>malvids</taxon>
        <taxon>Brassicales</taxon>
        <taxon>Brassicaceae</taxon>
        <taxon>Coluteocarpeae</taxon>
        <taxon>Microthlaspi</taxon>
    </lineage>
</organism>
<dbReference type="InterPro" id="IPR013783">
    <property type="entry name" value="Ig-like_fold"/>
</dbReference>
<dbReference type="Gene3D" id="2.60.40.10">
    <property type="entry name" value="Immunoglobulins"/>
    <property type="match status" value="1"/>
</dbReference>
<dbReference type="SUPFAM" id="SSF81296">
    <property type="entry name" value="E set domains"/>
    <property type="match status" value="1"/>
</dbReference>
<dbReference type="InterPro" id="IPR017868">
    <property type="entry name" value="Filamin/ABP280_repeat-like"/>
</dbReference>
<dbReference type="Pfam" id="PF00630">
    <property type="entry name" value="Filamin"/>
    <property type="match status" value="1"/>
</dbReference>